<evidence type="ECO:0000256" key="3">
    <source>
        <dbReference type="ARBA" id="ARBA00022679"/>
    </source>
</evidence>
<dbReference type="CDD" id="cd02440">
    <property type="entry name" value="AdoMet_MTases"/>
    <property type="match status" value="1"/>
</dbReference>
<dbReference type="RefSeq" id="WP_077081383.1">
    <property type="nucleotide sequence ID" value="NZ_FUEZ01000004.1"/>
</dbReference>
<reference evidence="5 6" key="1">
    <citation type="submission" date="2017-01" db="EMBL/GenBank/DDBJ databases">
        <authorList>
            <consortium name="Urmite Genomes"/>
        </authorList>
    </citation>
    <scope>NUCLEOTIDE SEQUENCE [LARGE SCALE GENOMIC DNA]</scope>
    <source>
        <strain evidence="5 6">AB215</strain>
    </source>
</reference>
<dbReference type="PANTHER" id="PTHR44942">
    <property type="entry name" value="METHYLTRANSF_11 DOMAIN-CONTAINING PROTEIN"/>
    <property type="match status" value="1"/>
</dbReference>
<evidence type="ECO:0000256" key="1">
    <source>
        <dbReference type="ARBA" id="ARBA00008361"/>
    </source>
</evidence>
<evidence type="ECO:0000313" key="6">
    <source>
        <dbReference type="Proteomes" id="UP000240424"/>
    </source>
</evidence>
<sequence>MPPVSTEPSPSSGREPHLLRQVAESFGVDADRYDRARPRYPDALIQRVIAASPGLEFLDVGCGTGIGARQYTAAGVTVLGVDPDARMAEVARRTGIDVEIGNFETWDPRGRSFDAVVAGQAWHWVDPVLGAGKAAQVLRPHGLLALYWHVFDPPSEVARPFDDVLARVAPDAPLQTPGFGLQQANLSRAVEGIRTAGGFAEPEQWRFEWQRRYTRDEWLDHLATTGQLTLLGPGDVATVQDAVGTAIDSLGGEFTMHYVTLATAASLSARP</sequence>
<dbReference type="GO" id="GO:0032259">
    <property type="term" value="P:methylation"/>
    <property type="evidence" value="ECO:0007669"/>
    <property type="project" value="UniProtKB-KW"/>
</dbReference>
<name>A0A2U3PH33_9MYCO</name>
<organism evidence="5 6">
    <name type="scientific">Mycobacterium numidiamassiliense</name>
    <dbReference type="NCBI Taxonomy" id="1841861"/>
    <lineage>
        <taxon>Bacteria</taxon>
        <taxon>Bacillati</taxon>
        <taxon>Actinomycetota</taxon>
        <taxon>Actinomycetes</taxon>
        <taxon>Mycobacteriales</taxon>
        <taxon>Mycobacteriaceae</taxon>
        <taxon>Mycobacterium</taxon>
    </lineage>
</organism>
<dbReference type="InterPro" id="IPR051052">
    <property type="entry name" value="Diverse_substrate_MTase"/>
</dbReference>
<dbReference type="OrthoDB" id="9797252at2"/>
<gene>
    <name evidence="5" type="ORF">MNAB215_5273</name>
</gene>
<feature type="domain" description="Methyltransferase type 11" evidence="4">
    <location>
        <begin position="58"/>
        <end position="145"/>
    </location>
</feature>
<keyword evidence="3 5" id="KW-0808">Transferase</keyword>
<evidence type="ECO:0000259" key="4">
    <source>
        <dbReference type="Pfam" id="PF08241"/>
    </source>
</evidence>
<dbReference type="Proteomes" id="UP000240424">
    <property type="component" value="Unassembled WGS sequence"/>
</dbReference>
<evidence type="ECO:0000256" key="2">
    <source>
        <dbReference type="ARBA" id="ARBA00022603"/>
    </source>
</evidence>
<dbReference type="AlphaFoldDB" id="A0A2U3PH33"/>
<keyword evidence="6" id="KW-1185">Reference proteome</keyword>
<dbReference type="STRING" id="1841861.GCA_900157365_03593"/>
<dbReference type="InterPro" id="IPR029063">
    <property type="entry name" value="SAM-dependent_MTases_sf"/>
</dbReference>
<dbReference type="EMBL" id="FUEZ01000004">
    <property type="protein sequence ID" value="SPM43051.1"/>
    <property type="molecule type" value="Genomic_DNA"/>
</dbReference>
<comment type="similarity">
    <text evidence="1">Belongs to the methyltransferase superfamily.</text>
</comment>
<dbReference type="InterPro" id="IPR013216">
    <property type="entry name" value="Methyltransf_11"/>
</dbReference>
<dbReference type="Pfam" id="PF08241">
    <property type="entry name" value="Methyltransf_11"/>
    <property type="match status" value="1"/>
</dbReference>
<accession>A0A2U3PH33</accession>
<dbReference type="SUPFAM" id="SSF53335">
    <property type="entry name" value="S-adenosyl-L-methionine-dependent methyltransferases"/>
    <property type="match status" value="1"/>
</dbReference>
<dbReference type="Gene3D" id="3.40.50.150">
    <property type="entry name" value="Vaccinia Virus protein VP39"/>
    <property type="match status" value="1"/>
</dbReference>
<evidence type="ECO:0000313" key="5">
    <source>
        <dbReference type="EMBL" id="SPM43051.1"/>
    </source>
</evidence>
<protein>
    <submittedName>
        <fullName evidence="5">Trans-aconitate methyltransferase</fullName>
    </submittedName>
</protein>
<proteinExistence type="inferred from homology"/>
<dbReference type="GO" id="GO:0008757">
    <property type="term" value="F:S-adenosylmethionine-dependent methyltransferase activity"/>
    <property type="evidence" value="ECO:0007669"/>
    <property type="project" value="InterPro"/>
</dbReference>
<dbReference type="PANTHER" id="PTHR44942:SF4">
    <property type="entry name" value="METHYLTRANSFERASE TYPE 11 DOMAIN-CONTAINING PROTEIN"/>
    <property type="match status" value="1"/>
</dbReference>
<keyword evidence="2 5" id="KW-0489">Methyltransferase</keyword>